<dbReference type="EMBL" id="QNVH01000002">
    <property type="protein sequence ID" value="TDA40137.1"/>
    <property type="molecule type" value="Genomic_DNA"/>
</dbReference>
<dbReference type="GO" id="GO:0005886">
    <property type="term" value="C:plasma membrane"/>
    <property type="evidence" value="ECO:0007669"/>
    <property type="project" value="UniProtKB-SubCell"/>
</dbReference>
<evidence type="ECO:0000256" key="2">
    <source>
        <dbReference type="ARBA" id="ARBA00022448"/>
    </source>
</evidence>
<accession>A0A523BGT2</accession>
<dbReference type="PRINTS" id="PR00173">
    <property type="entry name" value="EDTRNSPORT"/>
</dbReference>
<dbReference type="PROSITE" id="PS00713">
    <property type="entry name" value="NA_DICARBOXYL_SYMP_1"/>
    <property type="match status" value="1"/>
</dbReference>
<keyword evidence="3" id="KW-1003">Cell membrane</keyword>
<dbReference type="GO" id="GO:0006835">
    <property type="term" value="P:dicarboxylic acid transport"/>
    <property type="evidence" value="ECO:0007669"/>
    <property type="project" value="TreeGrafter"/>
</dbReference>
<gene>
    <name evidence="9" type="ORF">DSO08_00405</name>
</gene>
<name>A0A523BGT2_9CREN</name>
<keyword evidence="4 8" id="KW-0812">Transmembrane</keyword>
<feature type="transmembrane region" description="Helical" evidence="8">
    <location>
        <begin position="175"/>
        <end position="198"/>
    </location>
</feature>
<evidence type="ECO:0000256" key="5">
    <source>
        <dbReference type="ARBA" id="ARBA00022847"/>
    </source>
</evidence>
<protein>
    <submittedName>
        <fullName evidence="9">Dicarboxylate/amino acid:cation symporter</fullName>
    </submittedName>
</protein>
<feature type="transmembrane region" description="Helical" evidence="8">
    <location>
        <begin position="343"/>
        <end position="365"/>
    </location>
</feature>
<dbReference type="InterPro" id="IPR001991">
    <property type="entry name" value="Na-dicarboxylate_symporter"/>
</dbReference>
<dbReference type="AlphaFoldDB" id="A0A523BGT2"/>
<proteinExistence type="predicted"/>
<evidence type="ECO:0000313" key="9">
    <source>
        <dbReference type="EMBL" id="TDA40137.1"/>
    </source>
</evidence>
<keyword evidence="7 8" id="KW-0472">Membrane</keyword>
<evidence type="ECO:0000256" key="3">
    <source>
        <dbReference type="ARBA" id="ARBA00022475"/>
    </source>
</evidence>
<keyword evidence="6 8" id="KW-1133">Transmembrane helix</keyword>
<feature type="transmembrane region" description="Helical" evidence="8">
    <location>
        <begin position="319"/>
        <end position="337"/>
    </location>
</feature>
<dbReference type="PANTHER" id="PTHR42865:SF7">
    <property type="entry name" value="PROTON_GLUTAMATE-ASPARTATE SYMPORTER"/>
    <property type="match status" value="1"/>
</dbReference>
<reference evidence="9 10" key="1">
    <citation type="journal article" date="2019" name="Nat. Microbiol.">
        <title>Expanding anaerobic alkane metabolism in the domain of Archaea.</title>
        <authorList>
            <person name="Wang Y."/>
            <person name="Wegener G."/>
            <person name="Hou J."/>
            <person name="Wang F."/>
            <person name="Xiao X."/>
        </authorList>
    </citation>
    <scope>NUCLEOTIDE SEQUENCE [LARGE SCALE GENOMIC DNA]</scope>
    <source>
        <strain evidence="9">WYZ-LMO10</strain>
    </source>
</reference>
<evidence type="ECO:0000256" key="7">
    <source>
        <dbReference type="ARBA" id="ARBA00023136"/>
    </source>
</evidence>
<dbReference type="InterPro" id="IPR018107">
    <property type="entry name" value="Na-dicarboxylate_symporter_CS"/>
</dbReference>
<evidence type="ECO:0000256" key="8">
    <source>
        <dbReference type="SAM" id="Phobius"/>
    </source>
</evidence>
<dbReference type="PANTHER" id="PTHR42865">
    <property type="entry name" value="PROTON/GLUTAMATE-ASPARTATE SYMPORTER"/>
    <property type="match status" value="1"/>
</dbReference>
<dbReference type="Gene3D" id="1.10.3860.10">
    <property type="entry name" value="Sodium:dicarboxylate symporter"/>
    <property type="match status" value="1"/>
</dbReference>
<feature type="transmembrane region" description="Helical" evidence="8">
    <location>
        <begin position="218"/>
        <end position="238"/>
    </location>
</feature>
<feature type="transmembrane region" description="Helical" evidence="8">
    <location>
        <begin position="72"/>
        <end position="96"/>
    </location>
</feature>
<evidence type="ECO:0000256" key="1">
    <source>
        <dbReference type="ARBA" id="ARBA00004651"/>
    </source>
</evidence>
<dbReference type="InterPro" id="IPR036458">
    <property type="entry name" value="Na:dicarbo_symporter_sf"/>
</dbReference>
<keyword evidence="5" id="KW-0769">Symport</keyword>
<dbReference type="Pfam" id="PF00375">
    <property type="entry name" value="SDF"/>
    <property type="match status" value="1"/>
</dbReference>
<feature type="transmembrane region" description="Helical" evidence="8">
    <location>
        <begin position="7"/>
        <end position="27"/>
    </location>
</feature>
<organism evidence="9 10">
    <name type="scientific">Thermoproteota archaeon</name>
    <dbReference type="NCBI Taxonomy" id="2056631"/>
    <lineage>
        <taxon>Archaea</taxon>
        <taxon>Thermoproteota</taxon>
    </lineage>
</organism>
<dbReference type="GO" id="GO:0015293">
    <property type="term" value="F:symporter activity"/>
    <property type="evidence" value="ECO:0007669"/>
    <property type="project" value="UniProtKB-KW"/>
</dbReference>
<sequence length="402" mass="42032">MDWKKYALIVAITIGFILGLGVGAAAGKSAAVLKPLGDLFIRLMRMIVTPLVIITIAAAVAQIADLRRLGKLVIGMFVLFILLSALAASIMLPAALSFGPGVGVGLKPPAGYTPPTPPSVVDLILGVIPYDFVDIFSVSGLLKAIFFSIILGLAVSLAGEKGKPVARALGYLSDVVLKVVTIVMWVAPLGVFGYAAWLMGTYGTSILVAYGKLITLDYSVSLAFFFIVYTIVVALSRLNPLVYWKNIIEPALVAFTTRSSAVTLPVNIRAAQRTGIPDYVTNLVLPVGATCHMDGTAMYQVLCAVFIAQAFGITLDPTLYGTIIVVGTLAAVGTAAIPGGGLLMLAMTVAAAGLPLEGIALIVAIDPILDMLRTMINATGDVAVATLMARILEGPKWFVKAP</sequence>
<evidence type="ECO:0000256" key="4">
    <source>
        <dbReference type="ARBA" id="ARBA00022692"/>
    </source>
</evidence>
<feature type="transmembrane region" description="Helical" evidence="8">
    <location>
        <begin position="135"/>
        <end position="155"/>
    </location>
</feature>
<comment type="caution">
    <text evidence="9">The sequence shown here is derived from an EMBL/GenBank/DDBJ whole genome shotgun (WGS) entry which is preliminary data.</text>
</comment>
<comment type="subcellular location">
    <subcellularLocation>
        <location evidence="1">Cell membrane</location>
        <topology evidence="1">Multi-pass membrane protein</topology>
    </subcellularLocation>
</comment>
<feature type="transmembrane region" description="Helical" evidence="8">
    <location>
        <begin position="39"/>
        <end position="60"/>
    </location>
</feature>
<dbReference type="Proteomes" id="UP000315399">
    <property type="component" value="Unassembled WGS sequence"/>
</dbReference>
<evidence type="ECO:0000313" key="10">
    <source>
        <dbReference type="Proteomes" id="UP000315399"/>
    </source>
</evidence>
<dbReference type="SUPFAM" id="SSF118215">
    <property type="entry name" value="Proton glutamate symport protein"/>
    <property type="match status" value="1"/>
</dbReference>
<evidence type="ECO:0000256" key="6">
    <source>
        <dbReference type="ARBA" id="ARBA00022989"/>
    </source>
</evidence>
<keyword evidence="2" id="KW-0813">Transport</keyword>